<evidence type="ECO:0000259" key="1">
    <source>
        <dbReference type="PROSITE" id="PS50879"/>
    </source>
</evidence>
<name>A0A4Y2SGV9_ARAVE</name>
<dbReference type="Proteomes" id="UP000499080">
    <property type="component" value="Unassembled WGS sequence"/>
</dbReference>
<evidence type="ECO:0000313" key="3">
    <source>
        <dbReference type="EMBL" id="GBN86836.1"/>
    </source>
</evidence>
<dbReference type="PROSITE" id="PS50879">
    <property type="entry name" value="RNASE_H_1"/>
    <property type="match status" value="1"/>
</dbReference>
<evidence type="ECO:0000313" key="4">
    <source>
        <dbReference type="Proteomes" id="UP000499080"/>
    </source>
</evidence>
<dbReference type="GO" id="GO:0004523">
    <property type="term" value="F:RNA-DNA hybrid ribonuclease activity"/>
    <property type="evidence" value="ECO:0007669"/>
    <property type="project" value="InterPro"/>
</dbReference>
<dbReference type="InterPro" id="IPR012337">
    <property type="entry name" value="RNaseH-like_sf"/>
</dbReference>
<proteinExistence type="predicted"/>
<comment type="caution">
    <text evidence="3">The sequence shown here is derived from an EMBL/GenBank/DDBJ whole genome shotgun (WGS) entry which is preliminary data.</text>
</comment>
<dbReference type="InterPro" id="IPR036397">
    <property type="entry name" value="RNaseH_sf"/>
</dbReference>
<protein>
    <recommendedName>
        <fullName evidence="1">RNase H type-1 domain-containing protein</fullName>
    </recommendedName>
</protein>
<dbReference type="SUPFAM" id="SSF53098">
    <property type="entry name" value="Ribonuclease H-like"/>
    <property type="match status" value="1"/>
</dbReference>
<dbReference type="Gene3D" id="3.30.420.10">
    <property type="entry name" value="Ribonuclease H-like superfamily/Ribonuclease H"/>
    <property type="match status" value="1"/>
</dbReference>
<feature type="domain" description="RNase H type-1" evidence="1">
    <location>
        <begin position="1"/>
        <end position="85"/>
    </location>
</feature>
<accession>A0A4Y2SGV9</accession>
<keyword evidence="4" id="KW-1185">Reference proteome</keyword>
<dbReference type="AlphaFoldDB" id="A0A4Y2SGV9"/>
<dbReference type="InterPro" id="IPR002156">
    <property type="entry name" value="RNaseH_domain"/>
</dbReference>
<sequence>MAEAVAIRQAVKYIIRRQLRQAKIISDSQSALMSLALMHERRVSINEIKDDIKDYSGDTQLIWIRSLQGLEGNERADQLAKMALTLSF</sequence>
<dbReference type="OrthoDB" id="3645095at2759"/>
<gene>
    <name evidence="2" type="ORF">AVEN_238766_1</name>
    <name evidence="3" type="ORF">AVEN_240703_1</name>
</gene>
<dbReference type="EMBL" id="BGPR01021482">
    <property type="protein sequence ID" value="GBN86835.1"/>
    <property type="molecule type" value="Genomic_DNA"/>
</dbReference>
<organism evidence="3 4">
    <name type="scientific">Araneus ventricosus</name>
    <name type="common">Orbweaver spider</name>
    <name type="synonym">Epeira ventricosa</name>
    <dbReference type="NCBI Taxonomy" id="182803"/>
    <lineage>
        <taxon>Eukaryota</taxon>
        <taxon>Metazoa</taxon>
        <taxon>Ecdysozoa</taxon>
        <taxon>Arthropoda</taxon>
        <taxon>Chelicerata</taxon>
        <taxon>Arachnida</taxon>
        <taxon>Araneae</taxon>
        <taxon>Araneomorphae</taxon>
        <taxon>Entelegynae</taxon>
        <taxon>Araneoidea</taxon>
        <taxon>Araneidae</taxon>
        <taxon>Araneus</taxon>
    </lineage>
</organism>
<reference evidence="3 4" key="1">
    <citation type="journal article" date="2019" name="Sci. Rep.">
        <title>Orb-weaving spider Araneus ventricosus genome elucidates the spidroin gene catalogue.</title>
        <authorList>
            <person name="Kono N."/>
            <person name="Nakamura H."/>
            <person name="Ohtoshi R."/>
            <person name="Moran D.A.P."/>
            <person name="Shinohara A."/>
            <person name="Yoshida Y."/>
            <person name="Fujiwara M."/>
            <person name="Mori M."/>
            <person name="Tomita M."/>
            <person name="Arakawa K."/>
        </authorList>
    </citation>
    <scope>NUCLEOTIDE SEQUENCE [LARGE SCALE GENOMIC DNA]</scope>
</reference>
<dbReference type="GO" id="GO:0003676">
    <property type="term" value="F:nucleic acid binding"/>
    <property type="evidence" value="ECO:0007669"/>
    <property type="project" value="InterPro"/>
</dbReference>
<dbReference type="EMBL" id="BGPR01021483">
    <property type="protein sequence ID" value="GBN86836.1"/>
    <property type="molecule type" value="Genomic_DNA"/>
</dbReference>
<evidence type="ECO:0000313" key="2">
    <source>
        <dbReference type="EMBL" id="GBN86835.1"/>
    </source>
</evidence>